<protein>
    <submittedName>
        <fullName evidence="1">Uncharacterized protein</fullName>
    </submittedName>
</protein>
<proteinExistence type="predicted"/>
<dbReference type="Proteomes" id="UP000008556">
    <property type="component" value="Chromosome"/>
</dbReference>
<dbReference type="KEGG" id="spq:SPAB_04483"/>
<name>A0A6C6Z778_SALPB</name>
<gene>
    <name evidence="1" type="ordered locus">SPAB_04483</name>
</gene>
<evidence type="ECO:0000313" key="2">
    <source>
        <dbReference type="Proteomes" id="UP000008556"/>
    </source>
</evidence>
<evidence type="ECO:0000313" key="1">
    <source>
        <dbReference type="EMBL" id="ABX69798.1"/>
    </source>
</evidence>
<reference evidence="1 2" key="1">
    <citation type="submission" date="2007-11" db="EMBL/GenBank/DDBJ databases">
        <authorList>
            <consortium name="The Salmonella enterica serovar Paratyphi B Genome Sequencing Project"/>
            <person name="McClelland M."/>
            <person name="Sanderson E.K."/>
            <person name="Porwollik S."/>
            <person name="Spieth J."/>
            <person name="Clifton W.S."/>
            <person name="Fulton R."/>
            <person name="Cordes M."/>
            <person name="Wollam A."/>
            <person name="Shah N."/>
            <person name="Pepin K."/>
            <person name="Bhonagiri V."/>
            <person name="Nash W."/>
            <person name="Johnson M."/>
            <person name="Thiruvilangam P."/>
            <person name="Wilson R."/>
        </authorList>
    </citation>
    <scope>NUCLEOTIDE SEQUENCE [LARGE SCALE GENOMIC DNA]</scope>
    <source>
        <strain evidence="2">ATCC BAA-1250 / SPB7</strain>
    </source>
</reference>
<organism evidence="1 2">
    <name type="scientific">Salmonella paratyphi B (strain ATCC BAA-1250 / SPB7)</name>
    <dbReference type="NCBI Taxonomy" id="1016998"/>
    <lineage>
        <taxon>Bacteria</taxon>
        <taxon>Pseudomonadati</taxon>
        <taxon>Pseudomonadota</taxon>
        <taxon>Gammaproteobacteria</taxon>
        <taxon>Enterobacterales</taxon>
        <taxon>Enterobacteriaceae</taxon>
        <taxon>Salmonella</taxon>
    </lineage>
</organism>
<accession>A0A6C6Z778</accession>
<dbReference type="AlphaFoldDB" id="A0A6C6Z778"/>
<sequence length="52" mass="6203">MWRLLAYYFLIFSERIAILRTAKVIFQCVTKAKNGQKKRKKGIMFKPAILRL</sequence>
<dbReference type="EMBL" id="CP000886">
    <property type="protein sequence ID" value="ABX69798.1"/>
    <property type="molecule type" value="Genomic_DNA"/>
</dbReference>